<dbReference type="OrthoDB" id="8549849at2"/>
<evidence type="ECO:0000313" key="4">
    <source>
        <dbReference type="Proteomes" id="UP000315017"/>
    </source>
</evidence>
<feature type="compositionally biased region" description="Basic and acidic residues" evidence="1">
    <location>
        <begin position="59"/>
        <end position="70"/>
    </location>
</feature>
<dbReference type="RefSeq" id="WP_145091318.1">
    <property type="nucleotide sequence ID" value="NZ_CP036274.1"/>
</dbReference>
<dbReference type="AlphaFoldDB" id="A0A517YEM2"/>
<reference evidence="3 4" key="1">
    <citation type="submission" date="2019-02" db="EMBL/GenBank/DDBJ databases">
        <title>Deep-cultivation of Planctomycetes and their phenomic and genomic characterization uncovers novel biology.</title>
        <authorList>
            <person name="Wiegand S."/>
            <person name="Jogler M."/>
            <person name="Boedeker C."/>
            <person name="Pinto D."/>
            <person name="Vollmers J."/>
            <person name="Rivas-Marin E."/>
            <person name="Kohn T."/>
            <person name="Peeters S.H."/>
            <person name="Heuer A."/>
            <person name="Rast P."/>
            <person name="Oberbeckmann S."/>
            <person name="Bunk B."/>
            <person name="Jeske O."/>
            <person name="Meyerdierks A."/>
            <person name="Storesund J.E."/>
            <person name="Kallscheuer N."/>
            <person name="Luecker S."/>
            <person name="Lage O.M."/>
            <person name="Pohl T."/>
            <person name="Merkel B.J."/>
            <person name="Hornburger P."/>
            <person name="Mueller R.-W."/>
            <person name="Bruemmer F."/>
            <person name="Labrenz M."/>
            <person name="Spormann A.M."/>
            <person name="Op den Camp H."/>
            <person name="Overmann J."/>
            <person name="Amann R."/>
            <person name="Jetten M.S.M."/>
            <person name="Mascher T."/>
            <person name="Medema M.H."/>
            <person name="Devos D.P."/>
            <person name="Kaster A.-K."/>
            <person name="Ovreas L."/>
            <person name="Rohde M."/>
            <person name="Galperin M.Y."/>
            <person name="Jogler C."/>
        </authorList>
    </citation>
    <scope>NUCLEOTIDE SEQUENCE [LARGE SCALE GENOMIC DNA]</scope>
    <source>
        <strain evidence="3 4">ETA_A8</strain>
    </source>
</reference>
<feature type="chain" id="PRO_5022227942" evidence="2">
    <location>
        <begin position="23"/>
        <end position="70"/>
    </location>
</feature>
<sequence length="70" mass="7703" precursor="true">MKLKLSRYLLVAITLLVLPACEQKPNANRQNGVRDALGARPYEEMRDAAEDAGDAVKQTGRDLKDAVNGY</sequence>
<keyword evidence="4" id="KW-1185">Reference proteome</keyword>
<proteinExistence type="predicted"/>
<organism evidence="3 4">
    <name type="scientific">Anatilimnocola aggregata</name>
    <dbReference type="NCBI Taxonomy" id="2528021"/>
    <lineage>
        <taxon>Bacteria</taxon>
        <taxon>Pseudomonadati</taxon>
        <taxon>Planctomycetota</taxon>
        <taxon>Planctomycetia</taxon>
        <taxon>Pirellulales</taxon>
        <taxon>Pirellulaceae</taxon>
        <taxon>Anatilimnocola</taxon>
    </lineage>
</organism>
<feature type="signal peptide" evidence="2">
    <location>
        <begin position="1"/>
        <end position="22"/>
    </location>
</feature>
<gene>
    <name evidence="3" type="ORF">ETAA8_37620</name>
</gene>
<keyword evidence="2" id="KW-0732">Signal</keyword>
<dbReference type="KEGG" id="aagg:ETAA8_37620"/>
<name>A0A517YEM2_9BACT</name>
<evidence type="ECO:0000256" key="2">
    <source>
        <dbReference type="SAM" id="SignalP"/>
    </source>
</evidence>
<evidence type="ECO:0000256" key="1">
    <source>
        <dbReference type="SAM" id="MobiDB-lite"/>
    </source>
</evidence>
<dbReference type="EMBL" id="CP036274">
    <property type="protein sequence ID" value="QDU28659.1"/>
    <property type="molecule type" value="Genomic_DNA"/>
</dbReference>
<feature type="region of interest" description="Disordered" evidence="1">
    <location>
        <begin position="26"/>
        <end position="70"/>
    </location>
</feature>
<evidence type="ECO:0000313" key="3">
    <source>
        <dbReference type="EMBL" id="QDU28659.1"/>
    </source>
</evidence>
<accession>A0A517YEM2</accession>
<dbReference type="Proteomes" id="UP000315017">
    <property type="component" value="Chromosome"/>
</dbReference>
<protein>
    <submittedName>
        <fullName evidence="3">Uncharacterized protein</fullName>
    </submittedName>
</protein>